<gene>
    <name evidence="2" type="ORF">EHO65_11645</name>
</gene>
<protein>
    <submittedName>
        <fullName evidence="2">MCE family protein</fullName>
    </submittedName>
</protein>
<dbReference type="EMBL" id="RQEY01000016">
    <property type="protein sequence ID" value="TGK39840.1"/>
    <property type="molecule type" value="Genomic_DNA"/>
</dbReference>
<dbReference type="InterPro" id="IPR003399">
    <property type="entry name" value="Mce/MlaD"/>
</dbReference>
<organism evidence="2 3">
    <name type="scientific">Leptospira andrefontaineae</name>
    <dbReference type="NCBI Taxonomy" id="2484976"/>
    <lineage>
        <taxon>Bacteria</taxon>
        <taxon>Pseudomonadati</taxon>
        <taxon>Spirochaetota</taxon>
        <taxon>Spirochaetia</taxon>
        <taxon>Leptospirales</taxon>
        <taxon>Leptospiraceae</taxon>
        <taxon>Leptospira</taxon>
    </lineage>
</organism>
<dbReference type="AlphaFoldDB" id="A0A4R9H4J8"/>
<dbReference type="PANTHER" id="PTHR33371:SF4">
    <property type="entry name" value="INTERMEMBRANE PHOSPHOLIPID TRANSPORT SYSTEM BINDING PROTEIN MLAD"/>
    <property type="match status" value="1"/>
</dbReference>
<dbReference type="RefSeq" id="WP_135774479.1">
    <property type="nucleotide sequence ID" value="NZ_RQEY01000016.1"/>
</dbReference>
<evidence type="ECO:0000259" key="1">
    <source>
        <dbReference type="Pfam" id="PF02470"/>
    </source>
</evidence>
<name>A0A4R9H4J8_9LEPT</name>
<dbReference type="Proteomes" id="UP000298097">
    <property type="component" value="Unassembled WGS sequence"/>
</dbReference>
<dbReference type="OrthoDB" id="333853at2"/>
<accession>A0A4R9H4J8</accession>
<evidence type="ECO:0000313" key="2">
    <source>
        <dbReference type="EMBL" id="TGK39840.1"/>
    </source>
</evidence>
<dbReference type="PANTHER" id="PTHR33371">
    <property type="entry name" value="INTERMEMBRANE PHOSPHOLIPID TRANSPORT SYSTEM BINDING PROTEIN MLAD-RELATED"/>
    <property type="match status" value="1"/>
</dbReference>
<evidence type="ECO:0000313" key="3">
    <source>
        <dbReference type="Proteomes" id="UP000298097"/>
    </source>
</evidence>
<keyword evidence="3" id="KW-1185">Reference proteome</keyword>
<reference evidence="2" key="1">
    <citation type="journal article" date="2019" name="PLoS Negl. Trop. Dis.">
        <title>Revisiting the worldwide diversity of Leptospira species in the environment.</title>
        <authorList>
            <person name="Vincent A.T."/>
            <person name="Schiettekatte O."/>
            <person name="Bourhy P."/>
            <person name="Veyrier F.J."/>
            <person name="Picardeau M."/>
        </authorList>
    </citation>
    <scope>NUCLEOTIDE SEQUENCE [LARGE SCALE GENOMIC DNA]</scope>
    <source>
        <strain evidence="2">201800301</strain>
    </source>
</reference>
<sequence length="270" mass="31010">MKFPIPSPIHLGFVFFCAFFVLLYQSVIERAGSEEDYPYTLKIYYPKSQGIRPGTPVSILGLERGIVRDVDVVGIEEVPDKRFLDKNRTKAVEITIRLAEPITLYSNYDISFRTATVLSGRTIDINPGNAEEDSKQAFFRPTYKEEDDFRPDFAPSAKYYDDFFAASTGVIRENKEDINMMFGNLEEISYKLKSSNGSIPRFINDPDTYDNLAETLTDMRILGDDARRYVEGYRKMERSAPIPFSINLYRRTTLIGDISSDFYLDRLKPP</sequence>
<feature type="domain" description="Mce/MlaD" evidence="1">
    <location>
        <begin position="38"/>
        <end position="128"/>
    </location>
</feature>
<dbReference type="Pfam" id="PF02470">
    <property type="entry name" value="MlaD"/>
    <property type="match status" value="1"/>
</dbReference>
<comment type="caution">
    <text evidence="2">The sequence shown here is derived from an EMBL/GenBank/DDBJ whole genome shotgun (WGS) entry which is preliminary data.</text>
</comment>
<dbReference type="InterPro" id="IPR052336">
    <property type="entry name" value="MlaD_Phospholipid_Transporter"/>
</dbReference>
<proteinExistence type="predicted"/>